<protein>
    <submittedName>
        <fullName evidence="2">Uncharacterized protein</fullName>
    </submittedName>
</protein>
<dbReference type="Proteomes" id="UP000007800">
    <property type="component" value="Unassembled WGS sequence"/>
</dbReference>
<organism evidence="3">
    <name type="scientific">Perkinsus marinus (strain ATCC 50983 / TXsc)</name>
    <dbReference type="NCBI Taxonomy" id="423536"/>
    <lineage>
        <taxon>Eukaryota</taxon>
        <taxon>Sar</taxon>
        <taxon>Alveolata</taxon>
        <taxon>Perkinsozoa</taxon>
        <taxon>Perkinsea</taxon>
        <taxon>Perkinsida</taxon>
        <taxon>Perkinsidae</taxon>
        <taxon>Perkinsus</taxon>
    </lineage>
</organism>
<dbReference type="InParanoid" id="C5LRQ8"/>
<evidence type="ECO:0000313" key="2">
    <source>
        <dbReference type="EMBL" id="EER00586.1"/>
    </source>
</evidence>
<dbReference type="RefSeq" id="XP_002767868.1">
    <property type="nucleotide sequence ID" value="XM_002767822.1"/>
</dbReference>
<evidence type="ECO:0000313" key="3">
    <source>
        <dbReference type="Proteomes" id="UP000007800"/>
    </source>
</evidence>
<keyword evidence="3" id="KW-1185">Reference proteome</keyword>
<gene>
    <name evidence="2" type="ORF">Pmar_PMAR028790</name>
</gene>
<proteinExistence type="predicted"/>
<dbReference type="AlphaFoldDB" id="C5LRQ8"/>
<dbReference type="GeneID" id="9043672"/>
<keyword evidence="1" id="KW-1133">Transmembrane helix</keyword>
<evidence type="ECO:0000256" key="1">
    <source>
        <dbReference type="SAM" id="Phobius"/>
    </source>
</evidence>
<keyword evidence="1" id="KW-0472">Membrane</keyword>
<dbReference type="SUPFAM" id="SSF81324">
    <property type="entry name" value="Voltage-gated potassium channels"/>
    <property type="match status" value="1"/>
</dbReference>
<dbReference type="OrthoDB" id="416403at2759"/>
<name>C5LRQ8_PERM5</name>
<sequence>MYYTAVFLGGEWSMVDFSPSGKCLCVVVSLLGVALFAMPAGLLFEAFGDVSGLMVLTKCEPLDDYGRSSSKVAGGESDHVV</sequence>
<accession>C5LRQ8</accession>
<dbReference type="EMBL" id="GG684912">
    <property type="protein sequence ID" value="EER00586.1"/>
    <property type="molecule type" value="Genomic_DNA"/>
</dbReference>
<keyword evidence="1" id="KW-0812">Transmembrane</keyword>
<reference evidence="2 3" key="1">
    <citation type="submission" date="2008-07" db="EMBL/GenBank/DDBJ databases">
        <authorList>
            <person name="El-Sayed N."/>
            <person name="Caler E."/>
            <person name="Inman J."/>
            <person name="Amedeo P."/>
            <person name="Hass B."/>
            <person name="Wortman J."/>
        </authorList>
    </citation>
    <scope>NUCLEOTIDE SEQUENCE [LARGE SCALE GENOMIC DNA]</scope>
    <source>
        <strain evidence="3">ATCC 50983 / TXsc</strain>
    </source>
</reference>
<feature type="transmembrane region" description="Helical" evidence="1">
    <location>
        <begin position="23"/>
        <end position="44"/>
    </location>
</feature>